<feature type="signal peptide" evidence="1">
    <location>
        <begin position="1"/>
        <end position="20"/>
    </location>
</feature>
<dbReference type="RefSeq" id="WP_206570818.1">
    <property type="nucleotide sequence ID" value="NZ_JAFKCW010000004.1"/>
</dbReference>
<evidence type="ECO:0000313" key="4">
    <source>
        <dbReference type="Proteomes" id="UP000664698"/>
    </source>
</evidence>
<dbReference type="PANTHER" id="PTHR35535">
    <property type="entry name" value="HEAT SHOCK PROTEIN HSLJ"/>
    <property type="match status" value="1"/>
</dbReference>
<name>A0ABS3BU24_9BACT</name>
<proteinExistence type="predicted"/>
<dbReference type="EMBL" id="JAFKCW010000004">
    <property type="protein sequence ID" value="MBN7802810.1"/>
    <property type="molecule type" value="Genomic_DNA"/>
</dbReference>
<feature type="domain" description="DUF306" evidence="2">
    <location>
        <begin position="30"/>
        <end position="137"/>
    </location>
</feature>
<sequence length="142" mass="14939">MKTLQCITLSLLLLLINACAGTNNLNPLGALTGKGWELSSLSGQAPDLSKYPAGIPTLNFLEEGRLAGFAGCNNFSGEFALEGGPGAIRLDPGAMTRKACPGSGEEEFIAAFEKAKNFKVEKEKLTLLDGSAELMSFVPTKD</sequence>
<keyword evidence="1" id="KW-0732">Signal</keyword>
<evidence type="ECO:0000313" key="3">
    <source>
        <dbReference type="EMBL" id="MBN7802810.1"/>
    </source>
</evidence>
<keyword evidence="4" id="KW-1185">Reference proteome</keyword>
<dbReference type="Gene3D" id="2.40.128.270">
    <property type="match status" value="1"/>
</dbReference>
<dbReference type="PANTHER" id="PTHR35535:SF2">
    <property type="entry name" value="DUF306 DOMAIN-CONTAINING PROTEIN"/>
    <property type="match status" value="1"/>
</dbReference>
<protein>
    <submittedName>
        <fullName evidence="3">META domain-containing protein</fullName>
    </submittedName>
</protein>
<reference evidence="3 4" key="1">
    <citation type="submission" date="2021-03" db="EMBL/GenBank/DDBJ databases">
        <title>novel species isolated from a fishpond in China.</title>
        <authorList>
            <person name="Lu H."/>
            <person name="Cai Z."/>
        </authorList>
    </citation>
    <scope>NUCLEOTIDE SEQUENCE [LARGE SCALE GENOMIC DNA]</scope>
    <source>
        <strain evidence="3 4">JCM 31546</strain>
    </source>
</reference>
<accession>A0ABS3BU24</accession>
<evidence type="ECO:0000259" key="2">
    <source>
        <dbReference type="Pfam" id="PF03724"/>
    </source>
</evidence>
<dbReference type="InterPro" id="IPR038670">
    <property type="entry name" value="HslJ-like_sf"/>
</dbReference>
<organism evidence="3 4">
    <name type="scientific">Algoriphagus aestuariicola</name>
    <dbReference type="NCBI Taxonomy" id="1852016"/>
    <lineage>
        <taxon>Bacteria</taxon>
        <taxon>Pseudomonadati</taxon>
        <taxon>Bacteroidota</taxon>
        <taxon>Cytophagia</taxon>
        <taxon>Cytophagales</taxon>
        <taxon>Cyclobacteriaceae</taxon>
        <taxon>Algoriphagus</taxon>
    </lineage>
</organism>
<dbReference type="Pfam" id="PF03724">
    <property type="entry name" value="META"/>
    <property type="match status" value="1"/>
</dbReference>
<feature type="chain" id="PRO_5046738336" evidence="1">
    <location>
        <begin position="21"/>
        <end position="142"/>
    </location>
</feature>
<dbReference type="Proteomes" id="UP000664698">
    <property type="component" value="Unassembled WGS sequence"/>
</dbReference>
<dbReference type="InterPro" id="IPR005184">
    <property type="entry name" value="DUF306_Meta_HslJ"/>
</dbReference>
<dbReference type="InterPro" id="IPR053147">
    <property type="entry name" value="Hsp_HslJ-like"/>
</dbReference>
<evidence type="ECO:0000256" key="1">
    <source>
        <dbReference type="SAM" id="SignalP"/>
    </source>
</evidence>
<gene>
    <name evidence="3" type="ORF">J0A67_18175</name>
</gene>
<comment type="caution">
    <text evidence="3">The sequence shown here is derived from an EMBL/GenBank/DDBJ whole genome shotgun (WGS) entry which is preliminary data.</text>
</comment>